<organism evidence="1 2">
    <name type="scientific">Teratosphaeria destructans</name>
    <dbReference type="NCBI Taxonomy" id="418781"/>
    <lineage>
        <taxon>Eukaryota</taxon>
        <taxon>Fungi</taxon>
        <taxon>Dikarya</taxon>
        <taxon>Ascomycota</taxon>
        <taxon>Pezizomycotina</taxon>
        <taxon>Dothideomycetes</taxon>
        <taxon>Dothideomycetidae</taxon>
        <taxon>Mycosphaerellales</taxon>
        <taxon>Teratosphaeriaceae</taxon>
        <taxon>Teratosphaeria</taxon>
    </lineage>
</organism>
<sequence>MPMASNAAASAQHSMVVARTAAELQFPRVMTFMEESPIAGEHGPATSTWDTQRDLAVFLVVAVAPIVLERRKAAARRQQEARRKARRRSAYHRMTVRQHCRLRGAKEGRAVMMQLRQPRARRPKGRCG</sequence>
<proteinExistence type="predicted"/>
<dbReference type="EMBL" id="RIBY02001334">
    <property type="protein sequence ID" value="KAH9829746.1"/>
    <property type="molecule type" value="Genomic_DNA"/>
</dbReference>
<reference evidence="1 2" key="1">
    <citation type="journal article" date="2018" name="IMA Fungus">
        <title>IMA Genome-F 10: Nine draft genome sequences of Claviceps purpurea s.lat., including C. arundinis, C. humidiphila, and C. cf. spartinae, pseudomolecules for the pitch canker pathogen Fusarium circinatum, draft genome of Davidsoniella eucalypti, Grosmannia galeiformis, Quambalaria eucalypti, and Teratosphaeria destructans.</title>
        <authorList>
            <person name="Wingfield B.D."/>
            <person name="Liu M."/>
            <person name="Nguyen H.D."/>
            <person name="Lane F.A."/>
            <person name="Morgan S.W."/>
            <person name="De Vos L."/>
            <person name="Wilken P.M."/>
            <person name="Duong T.A."/>
            <person name="Aylward J."/>
            <person name="Coetzee M.P."/>
            <person name="Dadej K."/>
            <person name="De Beer Z.W."/>
            <person name="Findlay W."/>
            <person name="Havenga M."/>
            <person name="Kolarik M."/>
            <person name="Menzies J.G."/>
            <person name="Naidoo K."/>
            <person name="Pochopski O."/>
            <person name="Shoukouhi P."/>
            <person name="Santana Q.C."/>
            <person name="Seifert K.A."/>
            <person name="Soal N."/>
            <person name="Steenkamp E.T."/>
            <person name="Tatham C.T."/>
            <person name="van der Nest M.A."/>
            <person name="Wingfield M.J."/>
        </authorList>
    </citation>
    <scope>NUCLEOTIDE SEQUENCE [LARGE SCALE GENOMIC DNA]</scope>
    <source>
        <strain evidence="1">CMW44962</strain>
    </source>
</reference>
<keyword evidence="2" id="KW-1185">Reference proteome</keyword>
<gene>
    <name evidence="1" type="ORF">Tdes44962_MAKER02223</name>
</gene>
<name>A0A9W7W3T5_9PEZI</name>
<protein>
    <submittedName>
        <fullName evidence="1">Uncharacterized protein</fullName>
    </submittedName>
</protein>
<accession>A0A9W7W3T5</accession>
<evidence type="ECO:0000313" key="1">
    <source>
        <dbReference type="EMBL" id="KAH9829746.1"/>
    </source>
</evidence>
<reference evidence="1 2" key="2">
    <citation type="journal article" date="2021" name="Curr. Genet.">
        <title>Genetic response to nitrogen starvation in the aggressive Eucalyptus foliar pathogen Teratosphaeria destructans.</title>
        <authorList>
            <person name="Havenga M."/>
            <person name="Wingfield B.D."/>
            <person name="Wingfield M.J."/>
            <person name="Dreyer L.L."/>
            <person name="Roets F."/>
            <person name="Aylward J."/>
        </authorList>
    </citation>
    <scope>NUCLEOTIDE SEQUENCE [LARGE SCALE GENOMIC DNA]</scope>
    <source>
        <strain evidence="1">CMW44962</strain>
    </source>
</reference>
<dbReference type="AlphaFoldDB" id="A0A9W7W3T5"/>
<comment type="caution">
    <text evidence="1">The sequence shown here is derived from an EMBL/GenBank/DDBJ whole genome shotgun (WGS) entry which is preliminary data.</text>
</comment>
<dbReference type="Proteomes" id="UP001138500">
    <property type="component" value="Unassembled WGS sequence"/>
</dbReference>
<evidence type="ECO:0000313" key="2">
    <source>
        <dbReference type="Proteomes" id="UP001138500"/>
    </source>
</evidence>